<keyword evidence="2" id="KW-1185">Reference proteome</keyword>
<evidence type="ECO:0008006" key="3">
    <source>
        <dbReference type="Google" id="ProtNLM"/>
    </source>
</evidence>
<dbReference type="AlphaFoldDB" id="A0A9X2ANJ1"/>
<dbReference type="RefSeq" id="WP_242179075.1">
    <property type="nucleotide sequence ID" value="NZ_JAKQYM010000009.1"/>
</dbReference>
<gene>
    <name evidence="1" type="ORF">MC378_12370</name>
</gene>
<dbReference type="Proteomes" id="UP001139369">
    <property type="component" value="Unassembled WGS sequence"/>
</dbReference>
<organism evidence="1 2">
    <name type="scientific">Polaribacter marinus</name>
    <dbReference type="NCBI Taxonomy" id="2916838"/>
    <lineage>
        <taxon>Bacteria</taxon>
        <taxon>Pseudomonadati</taxon>
        <taxon>Bacteroidota</taxon>
        <taxon>Flavobacteriia</taxon>
        <taxon>Flavobacteriales</taxon>
        <taxon>Flavobacteriaceae</taxon>
    </lineage>
</organism>
<dbReference type="Gene3D" id="2.60.40.2030">
    <property type="match status" value="1"/>
</dbReference>
<evidence type="ECO:0000313" key="2">
    <source>
        <dbReference type="Proteomes" id="UP001139369"/>
    </source>
</evidence>
<evidence type="ECO:0000313" key="1">
    <source>
        <dbReference type="EMBL" id="MCI2229964.1"/>
    </source>
</evidence>
<reference evidence="1" key="1">
    <citation type="submission" date="2022-02" db="EMBL/GenBank/DDBJ databases">
        <title>Polaribacter sp. MSW13, isolated from seawater.</title>
        <authorList>
            <person name="Kristyanto S."/>
            <person name="Jung J."/>
            <person name="Jeon C.O."/>
        </authorList>
    </citation>
    <scope>NUCLEOTIDE SEQUENCE</scope>
    <source>
        <strain evidence="1">MSW13</strain>
    </source>
</reference>
<dbReference type="PROSITE" id="PS51257">
    <property type="entry name" value="PROKAR_LIPOPROTEIN"/>
    <property type="match status" value="1"/>
</dbReference>
<dbReference type="InterPro" id="IPR038081">
    <property type="entry name" value="CalX-like_sf"/>
</dbReference>
<sequence>MKKIKNIIYIAILSLLVVSCEDNTDSVTNPGELNGDNLIEVKVGLTDDNLSAELVEGETTSFRLEMSSILDGEVTVSLNVTSSDGDAEATFPTTLTFQNGQRAMLFDVTALDDGISESEKFTLEITNVEVDLNTNQDYYVHLGDTTRTISIKDIPTPIVTTVGDLSFTLNWSGSNDLDFFLFDSTGSIVDVSWASSTVSGETVTLAGAAADGDYTVEMWAWTVNDASIDYSVDVVAPTETQIFSGNFSGLTGVYGSQLIVLEVNKSTAGGTVTYTINQL</sequence>
<comment type="caution">
    <text evidence="1">The sequence shown here is derived from an EMBL/GenBank/DDBJ whole genome shotgun (WGS) entry which is preliminary data.</text>
</comment>
<proteinExistence type="predicted"/>
<dbReference type="Gene3D" id="2.60.120.380">
    <property type="match status" value="1"/>
</dbReference>
<dbReference type="SUPFAM" id="SSF141072">
    <property type="entry name" value="CalX-like"/>
    <property type="match status" value="1"/>
</dbReference>
<protein>
    <recommendedName>
        <fullName evidence="3">Calx-beta domain-containing protein</fullName>
    </recommendedName>
</protein>
<dbReference type="EMBL" id="JAKQYM010000009">
    <property type="protein sequence ID" value="MCI2229964.1"/>
    <property type="molecule type" value="Genomic_DNA"/>
</dbReference>
<accession>A0A9X2ANJ1</accession>
<name>A0A9X2ANJ1_9FLAO</name>